<name>A0ABP8V3Z7_9GAMM</name>
<dbReference type="EMBL" id="BAABFL010000346">
    <property type="protein sequence ID" value="GAA4649986.1"/>
    <property type="molecule type" value="Genomic_DNA"/>
</dbReference>
<sequence length="95" mass="10259">MIKILRAGLLVSVVIVTGCASGLNSIQQREYNQWRHDGTLIEEKDPTTGAILGLLPGGGSFYAREPALGIVNLLFWPLSIMWDPISGYDGSKAIS</sequence>
<evidence type="ECO:0000313" key="1">
    <source>
        <dbReference type="EMBL" id="GAA4649986.1"/>
    </source>
</evidence>
<evidence type="ECO:0000313" key="2">
    <source>
        <dbReference type="Proteomes" id="UP001500604"/>
    </source>
</evidence>
<gene>
    <name evidence="1" type="ORF">GCM10023116_22690</name>
</gene>
<evidence type="ECO:0008006" key="3">
    <source>
        <dbReference type="Google" id="ProtNLM"/>
    </source>
</evidence>
<proteinExistence type="predicted"/>
<accession>A0ABP8V3Z7</accession>
<reference evidence="2" key="1">
    <citation type="journal article" date="2019" name="Int. J. Syst. Evol. Microbiol.">
        <title>The Global Catalogue of Microorganisms (GCM) 10K type strain sequencing project: providing services to taxonomists for standard genome sequencing and annotation.</title>
        <authorList>
            <consortium name="The Broad Institute Genomics Platform"/>
            <consortium name="The Broad Institute Genome Sequencing Center for Infectious Disease"/>
            <person name="Wu L."/>
            <person name="Ma J."/>
        </authorList>
    </citation>
    <scope>NUCLEOTIDE SEQUENCE [LARGE SCALE GENOMIC DNA]</scope>
    <source>
        <strain evidence="2">JCM 17805</strain>
    </source>
</reference>
<dbReference type="RefSeq" id="WP_345196054.1">
    <property type="nucleotide sequence ID" value="NZ_BAABFL010000346.1"/>
</dbReference>
<comment type="caution">
    <text evidence="1">The sequence shown here is derived from an EMBL/GenBank/DDBJ whole genome shotgun (WGS) entry which is preliminary data.</text>
</comment>
<protein>
    <recommendedName>
        <fullName evidence="3">Lipoprotein</fullName>
    </recommendedName>
</protein>
<organism evidence="1 2">
    <name type="scientific">Kistimonas scapharcae</name>
    <dbReference type="NCBI Taxonomy" id="1036133"/>
    <lineage>
        <taxon>Bacteria</taxon>
        <taxon>Pseudomonadati</taxon>
        <taxon>Pseudomonadota</taxon>
        <taxon>Gammaproteobacteria</taxon>
        <taxon>Oceanospirillales</taxon>
        <taxon>Endozoicomonadaceae</taxon>
        <taxon>Kistimonas</taxon>
    </lineage>
</organism>
<keyword evidence="2" id="KW-1185">Reference proteome</keyword>
<dbReference type="PROSITE" id="PS51257">
    <property type="entry name" value="PROKAR_LIPOPROTEIN"/>
    <property type="match status" value="1"/>
</dbReference>
<dbReference type="Proteomes" id="UP001500604">
    <property type="component" value="Unassembled WGS sequence"/>
</dbReference>